<protein>
    <submittedName>
        <fullName evidence="1">Unannotated protein</fullName>
    </submittedName>
</protein>
<proteinExistence type="predicted"/>
<name>A0A6J7RYM2_9ZZZZ</name>
<reference evidence="1" key="1">
    <citation type="submission" date="2020-05" db="EMBL/GenBank/DDBJ databases">
        <authorList>
            <person name="Chiriac C."/>
            <person name="Salcher M."/>
            <person name="Ghai R."/>
            <person name="Kavagutti S V."/>
        </authorList>
    </citation>
    <scope>NUCLEOTIDE SEQUENCE</scope>
</reference>
<dbReference type="EMBL" id="CAFBPZ010000002">
    <property type="protein sequence ID" value="CAB5033380.1"/>
    <property type="molecule type" value="Genomic_DNA"/>
</dbReference>
<accession>A0A6J7RYM2</accession>
<gene>
    <name evidence="1" type="ORF">UFOPK4237_00067</name>
</gene>
<evidence type="ECO:0000313" key="1">
    <source>
        <dbReference type="EMBL" id="CAB5033380.1"/>
    </source>
</evidence>
<sequence>MRHKHVIMENTKTECEAEKKASKNCLPLIQSAHLNIYRQNTFRITGLPVDASEKEIKKHADKLKMMEELGYGQGANPAAFSLDPPPSVDQIREAIHRLKEPEHRLVDEFFWFWPKEFGKSANDPAIQAILAGDSGTAYDIWTRLETCPDDYIAWHNIAVMMHLVALDWTHYHFSSEVDEERECKIKGYWKESLYRWERIATDDRVWDALKARIRGLDDPRLTTGFARRMREAFPEALDKINAEAALRFAEQGRTDWAKTHIDFMNETHQGLDDVEKTAELILTPIRNRILNHIKTAKDECDKKPENGADAAGKLIEQCSSLQSIFELFHGSDSHHKTELFDDVATTVVDCVIDYVNKTQDNESFVAKLKECLHFATGVDVRQRIQKSIDIGEGNIRGKSLKPFFAELKKIEDSKDVAEKRLTQINQQIMPRLLALTEAEGAQSSLTKQMSDSIATVLSQICVDAHNNESDFEISLKAIEMATKLVKDPELKKRFGENLRQVLASISERKKSEVSLKIRGDEVEINSRIFRYNNTEIKIPEIIGIRAGTKRYYIHYLPFDSTRISVIGKGGQIDIECKRFGRSQQQADADFTRILHGILKLVIPSLTFKIAKSILSGQIVKMGEMRIAADGVYMHSRALLRKKEHFVPWSDIRFETSSGILAVRSVINADISESELMYETWNAFFFQLIDLQIKKLKAKK</sequence>
<dbReference type="AlphaFoldDB" id="A0A6J7RYM2"/>
<organism evidence="1">
    <name type="scientific">freshwater metagenome</name>
    <dbReference type="NCBI Taxonomy" id="449393"/>
    <lineage>
        <taxon>unclassified sequences</taxon>
        <taxon>metagenomes</taxon>
        <taxon>ecological metagenomes</taxon>
    </lineage>
</organism>